<reference evidence="1 2" key="1">
    <citation type="submission" date="2019-02" db="EMBL/GenBank/DDBJ databases">
        <title>Dyella amyloliquefaciens sp. nov., isolated from forest soil.</title>
        <authorList>
            <person name="Gao Z.-H."/>
            <person name="Qiu L.-H."/>
        </authorList>
    </citation>
    <scope>NUCLEOTIDE SEQUENCE [LARGE SCALE GENOMIC DNA]</scope>
    <source>
        <strain evidence="1 2">KACC 12747</strain>
    </source>
</reference>
<keyword evidence="2" id="KW-1185">Reference proteome</keyword>
<organism evidence="1 2">
    <name type="scientific">Dyella soli</name>
    <dbReference type="NCBI Taxonomy" id="522319"/>
    <lineage>
        <taxon>Bacteria</taxon>
        <taxon>Pseudomonadati</taxon>
        <taxon>Pseudomonadota</taxon>
        <taxon>Gammaproteobacteria</taxon>
        <taxon>Lysobacterales</taxon>
        <taxon>Rhodanobacteraceae</taxon>
        <taxon>Dyella</taxon>
    </lineage>
</organism>
<dbReference type="RefSeq" id="WP_131150417.1">
    <property type="nucleotide sequence ID" value="NZ_SJTG01000001.1"/>
</dbReference>
<sequence>MAEKIVWTVLPHGFDARGQLRVSIVMSPRLTPDAGHENQQALLSGWPDFLDWPKALAQIGFQLKIDGITYKLKLDQVAESALWTRLFTPDMSVAPFVFTDMSQHNLNSFPVRHVVRFLKDHYGDLAAQQGLQRPSLFPIDGSPLGPMIKSAAGGEQYNPRIYLQRRPNGIGDLLVNGAIDERVRGMYFGKDIKEVPPTVRGIDGKPTANKKHTPIRALPADLPGSLSPLFNASAPAYALYQANRFYSRPETKAAPYREQPDPASKSQPIKPPAYDFHQVVASFSDAPSLMRRLGLVIDATVEASGDLVTKAKTTAGGTQGLMQLAIQRRSRVHGADSTPQTAWQMSGTRFVVRSRDNHDHRDGLLALQNVTEVVRTDDAKGGNDRLPFNVVQVDADGSSVKTINFVNSTLTLLQSTPYPDAAEALERAGGATYTTNENQESVPALRSGGLTLTRHNRASDTAQDLASNALKSDALDDAGQSAQVVLFAEDVLRGYRVDVRENRTAKWRSLCARVATYRATKDRSSLGGDVHDEGFVHATSTTTQAAPDDVNQNKGTQDHYLHEALFKWTGWSLVAARPGRRIVPVNEHGLIQEETVKAQSDDDSVGGASPVLTTTTWQPGTLPRLRFGETYRLRARLVDLAGNSLGLDDGSLGDLEQATEEITYRRLEPLDPPALALFGRLSEGESLERAVIRSDVIKTDSGYQSLSTSQYIQQGAYATNDPGKSGFAYVDTNIRHVVPPKGSQTLAEHHGCFDKAFDAASQSGGAAIIRQAYELITKREAGTLYDGGASVKLITPPVDNVSTEQPLDPAPPEGFRLQPGQYVVHSEKHLATPYLPDPLAAAIVLRGVPGLTGPTVLDATDNVHADYIPFTKELVLYVPLKGSWPDIDGFRIAMAELPEAIDAVPCVDAIDPNRAVPTWSGGDRVLTIYLRKGEIAPVRYASAVRLDMMTHMALPAWTANAYAGIWTAILAICGSNWMMTPDRTLTLVHATQHPVCEPTFRNISVRRPEGATFADFGRETFVRYHARSTGQLEVLGEWMEWVDDPTSGKSPYRRHMTARLKPVALAQPGIDESEPHLSDYAILGPEPALDQARPHIRHDFGDQKFRFLRYSLLATTRFREYLPPSITADLEQITRQGAPYLRDALSLPPGYYDETIDAASIECAAPLLASQSAPQGYVVPASGRPQPPQIAYIVPTQHWTDTDSNGVHRVIRDGGTLRVYLERPWFTSGDGELLGVIVTAAPPDARKLAELKGDPSESYVTQWGLDPLFDSTLPRGTLTASAFPQAVCVQNVRLPDANHDVVVAGHRVYFDGERNQWFADIRIDAGDSYMPFVRLSLVRFQPWAIDNAHISTPVPAPFAQLLPRRRVDVTHARDTYLFNVYGPVPLQGPASSWGLYPSPAFSAFVRDVFGPGPGHNRIEVVLQWQNTTHATDLDWFDVPNAPHPSADATPQQAAVDFLHQIGATALTGFDHVRATAETSPQVALTRSTASAANQAMQLTHLTPDFLAQLVALDTCVWTGRISLPADVRGKRLRLMLREYERHFSDDQVKVAPFNITQPKVVERLVFAREFPVTLTTRS</sequence>
<gene>
    <name evidence="1" type="ORF">EZM97_05590</name>
</gene>
<dbReference type="Proteomes" id="UP000291822">
    <property type="component" value="Unassembled WGS sequence"/>
</dbReference>
<protein>
    <submittedName>
        <fullName evidence="1">Uncharacterized protein</fullName>
    </submittedName>
</protein>
<evidence type="ECO:0000313" key="1">
    <source>
        <dbReference type="EMBL" id="TCI12804.1"/>
    </source>
</evidence>
<dbReference type="EMBL" id="SJTG01000001">
    <property type="protein sequence ID" value="TCI12804.1"/>
    <property type="molecule type" value="Genomic_DNA"/>
</dbReference>
<comment type="caution">
    <text evidence="1">The sequence shown here is derived from an EMBL/GenBank/DDBJ whole genome shotgun (WGS) entry which is preliminary data.</text>
</comment>
<name>A0A4R0YZL8_9GAMM</name>
<evidence type="ECO:0000313" key="2">
    <source>
        <dbReference type="Proteomes" id="UP000291822"/>
    </source>
</evidence>
<proteinExistence type="predicted"/>
<accession>A0A4R0YZL8</accession>